<feature type="domain" description="DUF7829" evidence="2">
    <location>
        <begin position="332"/>
        <end position="428"/>
    </location>
</feature>
<organism evidence="4 5">
    <name type="scientific">Chromobacterium sinusclupearum</name>
    <dbReference type="NCBI Taxonomy" id="2077146"/>
    <lineage>
        <taxon>Bacteria</taxon>
        <taxon>Pseudomonadati</taxon>
        <taxon>Pseudomonadota</taxon>
        <taxon>Betaproteobacteria</taxon>
        <taxon>Neisseriales</taxon>
        <taxon>Chromobacteriaceae</taxon>
        <taxon>Chromobacterium</taxon>
    </lineage>
</organism>
<dbReference type="InterPro" id="IPR046099">
    <property type="entry name" value="DUF6035"/>
</dbReference>
<evidence type="ECO:0008006" key="6">
    <source>
        <dbReference type="Google" id="ProtNLM"/>
    </source>
</evidence>
<dbReference type="RefSeq" id="WP_103316988.1">
    <property type="nucleotide sequence ID" value="NZ_PPTF01000006.1"/>
</dbReference>
<evidence type="ECO:0000259" key="2">
    <source>
        <dbReference type="Pfam" id="PF25167"/>
    </source>
</evidence>
<accession>A0A2K4MTM8</accession>
<dbReference type="Pfam" id="PF25169">
    <property type="entry name" value="DUF7830"/>
    <property type="match status" value="1"/>
</dbReference>
<dbReference type="Pfam" id="PF25167">
    <property type="entry name" value="DUF7829"/>
    <property type="match status" value="1"/>
</dbReference>
<protein>
    <recommendedName>
        <fullName evidence="6">Competence protein</fullName>
    </recommendedName>
</protein>
<keyword evidence="5" id="KW-1185">Reference proteome</keyword>
<reference evidence="4 5" key="1">
    <citation type="submission" date="2018-01" db="EMBL/GenBank/DDBJ databases">
        <title>Genomic Sequence of Chromobacterium MWU13-2610 from wild cranberry bogs within the Cape Cod National Seashore.</title>
        <authorList>
            <person name="O'Hara-Hanley K."/>
            <person name="Soby S."/>
            <person name="Harrison A."/>
        </authorList>
    </citation>
    <scope>NUCLEOTIDE SEQUENCE [LARGE SCALE GENOMIC DNA]</scope>
    <source>
        <strain evidence="4 5">MWU13-2610</strain>
    </source>
</reference>
<feature type="domain" description="DUF6035" evidence="1">
    <location>
        <begin position="104"/>
        <end position="268"/>
    </location>
</feature>
<evidence type="ECO:0000259" key="3">
    <source>
        <dbReference type="Pfam" id="PF25169"/>
    </source>
</evidence>
<sequence>MTLAVEHPAIQEVLDLHTGQHYPVAEVISSDYAEVMKLRMALRTQINKHEPLYACSLCGIAVYLVSCPDKQHFFFRHELEDDRCPARTRGELSQLEINARKYDGAKESALHRRMKDWVVQCLSVDPRFYQIRSEDTWKGSLGQWRRPDVQARYGNIPVIFEIQLSTTYLNVIAERRQFYLKEGALLFWIFAQFEDDNRRLTQDDVFFNNNQNAFIVNRETVATSLKQATFHLECIWAQPASTNLSRKVVAFHDLTLDLAGQRAFYFDYDNALQTWKKQEFSPEKLCSKAFEAFWLDYVADNGPVDLKAWGTVRGQFIQSQFRLPEYPAELPRKILNALYSAKHGQPVGWNYSTLVELAHWIASAQKPILKIFRRALQVYDRAEQIRAEDLTGNWQRKVKVYKAAIARGDDSYRPDTNHDELLKLLFPELGDISQL</sequence>
<evidence type="ECO:0000313" key="5">
    <source>
        <dbReference type="Proteomes" id="UP000236416"/>
    </source>
</evidence>
<dbReference type="InterPro" id="IPR057152">
    <property type="entry name" value="DUF7830"/>
</dbReference>
<dbReference type="AlphaFoldDB" id="A0A2K4MTM8"/>
<evidence type="ECO:0000313" key="4">
    <source>
        <dbReference type="EMBL" id="POB00467.1"/>
    </source>
</evidence>
<dbReference type="InterPro" id="IPR057151">
    <property type="entry name" value="DUF7829"/>
</dbReference>
<name>A0A2K4MTM8_9NEIS</name>
<feature type="domain" description="DUF7830" evidence="3">
    <location>
        <begin position="19"/>
        <end position="90"/>
    </location>
</feature>
<proteinExistence type="predicted"/>
<dbReference type="Proteomes" id="UP000236416">
    <property type="component" value="Unassembled WGS sequence"/>
</dbReference>
<dbReference type="Pfam" id="PF19500">
    <property type="entry name" value="DUF6035"/>
    <property type="match status" value="1"/>
</dbReference>
<dbReference type="EMBL" id="PPTF01000006">
    <property type="protein sequence ID" value="POB00467.1"/>
    <property type="molecule type" value="Genomic_DNA"/>
</dbReference>
<evidence type="ECO:0000259" key="1">
    <source>
        <dbReference type="Pfam" id="PF19500"/>
    </source>
</evidence>
<gene>
    <name evidence="4" type="ORF">C2134_01570</name>
</gene>
<comment type="caution">
    <text evidence="4">The sequence shown here is derived from an EMBL/GenBank/DDBJ whole genome shotgun (WGS) entry which is preliminary data.</text>
</comment>